<dbReference type="AlphaFoldDB" id="A0AAV2Z5P1"/>
<proteinExistence type="predicted"/>
<feature type="compositionally biased region" description="Low complexity" evidence="1">
    <location>
        <begin position="259"/>
        <end position="270"/>
    </location>
</feature>
<organism evidence="2 3">
    <name type="scientific">Lagenidium giganteum</name>
    <dbReference type="NCBI Taxonomy" id="4803"/>
    <lineage>
        <taxon>Eukaryota</taxon>
        <taxon>Sar</taxon>
        <taxon>Stramenopiles</taxon>
        <taxon>Oomycota</taxon>
        <taxon>Peronosporomycetes</taxon>
        <taxon>Pythiales</taxon>
        <taxon>Pythiaceae</taxon>
    </lineage>
</organism>
<reference evidence="2" key="1">
    <citation type="submission" date="2022-11" db="EMBL/GenBank/DDBJ databases">
        <authorList>
            <person name="Morgan W.R."/>
            <person name="Tartar A."/>
        </authorList>
    </citation>
    <scope>NUCLEOTIDE SEQUENCE</scope>
    <source>
        <strain evidence="2">ARSEF 373</strain>
    </source>
</reference>
<evidence type="ECO:0000256" key="1">
    <source>
        <dbReference type="SAM" id="MobiDB-lite"/>
    </source>
</evidence>
<evidence type="ECO:0000313" key="2">
    <source>
        <dbReference type="EMBL" id="DBA01052.1"/>
    </source>
</evidence>
<reference evidence="2" key="2">
    <citation type="journal article" date="2023" name="Microbiol Resour">
        <title>Decontamination and Annotation of the Draft Genome Sequence of the Oomycete Lagenidium giganteum ARSEF 373.</title>
        <authorList>
            <person name="Morgan W.R."/>
            <person name="Tartar A."/>
        </authorList>
    </citation>
    <scope>NUCLEOTIDE SEQUENCE</scope>
    <source>
        <strain evidence="2">ARSEF 373</strain>
    </source>
</reference>
<protein>
    <submittedName>
        <fullName evidence="2">Uncharacterized protein</fullName>
    </submittedName>
</protein>
<name>A0AAV2Z5P1_9STRA</name>
<dbReference type="Proteomes" id="UP001146120">
    <property type="component" value="Unassembled WGS sequence"/>
</dbReference>
<sequence length="541" mass="58904">MAEWAAAHLTSGSRLNVLQQAYQHELGLAALPMDASVTVVRFKRDAAATAKVFDEVPAQHQASITLHEQQDSAAVASPAFRVVAWSRANSTHTSAFLSIACQQHLEMWSIALTAEGVEAQLVLQVTDGPMWTNRQARLFTVSDHQLAFSEPFENVTSPLLVIRDDVWKSSKRTVHLLEWDSIATVMSTARSCHHVDLQSASTRQLLDVPAMSLGSIVAVAVLSPLVCVVTTDTPLVLDRTLGTSVPTPSSDLPGRMLPSSSTTSILSSSNSNDENIVIAPKTDANELLDWDGSTGVIDLTSLRTSRSTATRNPLQIVPTIDSQDYDANSRRGPESQLLLLVRDSQATIGPPSWRIQKQVALPGMSCPDLLVTSDLRAVVGSSLSRTVFCFHFDENELVWDATVSGQLDLPTGHACRGVFLAARSPFLQAVSAEKRKATFFLGATTRDAQRLHLLKFKLPRRRVPARANNSKTAAQASYASINSIEPTAVTDRTDPVSNANFAAVLTKLDALEKMLSKRFDGIDSMLHRLSSRIERLENHSN</sequence>
<feature type="region of interest" description="Disordered" evidence="1">
    <location>
        <begin position="242"/>
        <end position="270"/>
    </location>
</feature>
<comment type="caution">
    <text evidence="2">The sequence shown here is derived from an EMBL/GenBank/DDBJ whole genome shotgun (WGS) entry which is preliminary data.</text>
</comment>
<gene>
    <name evidence="2" type="ORF">N0F65_002662</name>
</gene>
<evidence type="ECO:0000313" key="3">
    <source>
        <dbReference type="Proteomes" id="UP001146120"/>
    </source>
</evidence>
<dbReference type="EMBL" id="DAKRPA010000054">
    <property type="protein sequence ID" value="DBA01052.1"/>
    <property type="molecule type" value="Genomic_DNA"/>
</dbReference>
<keyword evidence="3" id="KW-1185">Reference proteome</keyword>
<accession>A0AAV2Z5P1</accession>